<evidence type="ECO:0000256" key="5">
    <source>
        <dbReference type="ARBA" id="ARBA00022525"/>
    </source>
</evidence>
<evidence type="ECO:0000256" key="10">
    <source>
        <dbReference type="ARBA" id="ARBA00022989"/>
    </source>
</evidence>
<dbReference type="Gene3D" id="3.90.1480.20">
    <property type="entry name" value="Glycosyl transferase family 29"/>
    <property type="match status" value="1"/>
</dbReference>
<dbReference type="GO" id="GO:0097503">
    <property type="term" value="P:sialylation"/>
    <property type="evidence" value="ECO:0007669"/>
    <property type="project" value="TreeGrafter"/>
</dbReference>
<reference evidence="23" key="1">
    <citation type="submission" date="2016-04" db="EMBL/GenBank/DDBJ databases">
        <title>Polished mammalian reference genomes with single-molecule sequencing and chromosome conformation capture applied to the Capra hircus genome.</title>
        <authorList>
            <person name="Bickhart D.M."/>
            <person name="Koren S."/>
            <person name="Rosen B."/>
            <person name="Hastie A."/>
            <person name="Liachko I."/>
            <person name="Sullivan S.T."/>
            <person name="Burton J."/>
            <person name="Sayre B.L."/>
            <person name="Huson H.J."/>
            <person name="Lee J."/>
            <person name="Lam E."/>
            <person name="Kelley C.M."/>
            <person name="Hutchison J.L."/>
            <person name="Zhou Y."/>
            <person name="Sun J."/>
            <person name="Crisa A."/>
            <person name="Schwartz J.C."/>
            <person name="Hammond J.A."/>
            <person name="Schroeder S.G."/>
            <person name="Liu G.E."/>
            <person name="Dunham M."/>
            <person name="Shendure J."/>
            <person name="Sonstegard T.S."/>
            <person name="Phillippy A.M."/>
            <person name="Van Tassell C.P."/>
            <person name="Smith T.P."/>
        </authorList>
    </citation>
    <scope>NUCLEOTIDE SEQUENCE [LARGE SCALE GENOMIC DNA]</scope>
</reference>
<evidence type="ECO:0000256" key="9">
    <source>
        <dbReference type="ARBA" id="ARBA00022968"/>
    </source>
</evidence>
<keyword evidence="12" id="KW-0472">Membrane</keyword>
<organism evidence="22 23">
    <name type="scientific">Capra hircus</name>
    <name type="common">Goat</name>
    <dbReference type="NCBI Taxonomy" id="9925"/>
    <lineage>
        <taxon>Eukaryota</taxon>
        <taxon>Metazoa</taxon>
        <taxon>Chordata</taxon>
        <taxon>Craniata</taxon>
        <taxon>Vertebrata</taxon>
        <taxon>Euteleostomi</taxon>
        <taxon>Mammalia</taxon>
        <taxon>Eutheria</taxon>
        <taxon>Laurasiatheria</taxon>
        <taxon>Artiodactyla</taxon>
        <taxon>Ruminantia</taxon>
        <taxon>Pecora</taxon>
        <taxon>Bovidae</taxon>
        <taxon>Caprinae</taxon>
        <taxon>Capra</taxon>
    </lineage>
</organism>
<keyword evidence="9" id="KW-0735">Signal-anchor</keyword>
<evidence type="ECO:0000256" key="1">
    <source>
        <dbReference type="ARBA" id="ARBA00004447"/>
    </source>
</evidence>
<keyword evidence="23" id="KW-1185">Reference proteome</keyword>
<sequence>MIQFHFKGIQLYQCSHLYYSMPLITESPSSSKNLIPRLQTIWKNYLNMNKYKVMYKWPGPRVKFSAEALLCHPQDHVKISVMEITDFPFNTSDLEGYLPQEDITTKAGPWGICAVVSPAGSLKSSQLGREIDDHNAVERFNGAPTVKFQQDVGTKTTIRLVNSQLVTTEAGFLKDSLYNEGILSVWDPSVYHSDIPKWYRNPDYSYFNNFKSYRKLYLHQPFYILKLQMPWELWDIIREISSEQIQPNSPSSGMLGIIIMMSLCDLVVIYEFLPSKYFNSACTMGTYHPLIFEKNMVKHLNLGMNEDIYLLGKAMLPGFQTIRCGA</sequence>
<dbReference type="PANTHER" id="PTHR46059:SF2">
    <property type="entry name" value="BETA-GALACTOSIDE ALPHA-2,6-SIALYLTRANSFERASE 1"/>
    <property type="match status" value="1"/>
</dbReference>
<comment type="subcellular location">
    <subcellularLocation>
        <location evidence="1">Golgi apparatus</location>
        <location evidence="1">Golgi stack membrane</location>
        <topology evidence="1">Single-pass type II membrane protein</topology>
    </subcellularLocation>
    <subcellularLocation>
        <location evidence="2">Secreted</location>
    </subcellularLocation>
</comment>
<evidence type="ECO:0000256" key="14">
    <source>
        <dbReference type="ARBA" id="ARBA00023180"/>
    </source>
</evidence>
<evidence type="ECO:0000256" key="2">
    <source>
        <dbReference type="ARBA" id="ARBA00004613"/>
    </source>
</evidence>
<evidence type="ECO:0000256" key="20">
    <source>
        <dbReference type="ARBA" id="ARBA00080062"/>
    </source>
</evidence>
<dbReference type="Proteomes" id="UP000291000">
    <property type="component" value="Unassembled WGS sequence"/>
</dbReference>
<dbReference type="InterPro" id="IPR038578">
    <property type="entry name" value="GT29-like_sf"/>
</dbReference>
<dbReference type="FunFam" id="3.90.1480.20:FF:000012">
    <property type="entry name" value="ST6 beta-galactoside alpha-2,6-sialyltransferase 1"/>
    <property type="match status" value="1"/>
</dbReference>
<accession>A0A452G3B0</accession>
<evidence type="ECO:0000256" key="8">
    <source>
        <dbReference type="ARBA" id="ARBA00022692"/>
    </source>
</evidence>
<dbReference type="Ensembl" id="ENSCHIT00000038878.1">
    <property type="protein sequence ID" value="ENSCHIP00000031006.1"/>
    <property type="gene ID" value="ENSCHIG00000025556.1"/>
</dbReference>
<evidence type="ECO:0000313" key="23">
    <source>
        <dbReference type="Proteomes" id="UP000291000"/>
    </source>
</evidence>
<dbReference type="GO" id="GO:0032580">
    <property type="term" value="C:Golgi cisterna membrane"/>
    <property type="evidence" value="ECO:0007669"/>
    <property type="project" value="UniProtKB-SubCell"/>
</dbReference>
<keyword evidence="5" id="KW-0964">Secreted</keyword>
<dbReference type="OMA" id="CTSELEP"/>
<reference evidence="22" key="2">
    <citation type="submission" date="2025-08" db="UniProtKB">
        <authorList>
            <consortium name="Ensembl"/>
        </authorList>
    </citation>
    <scope>IDENTIFICATION</scope>
</reference>
<dbReference type="GO" id="GO:0003835">
    <property type="term" value="F:beta-galactoside alpha-2,6-sialyltransferase activity"/>
    <property type="evidence" value="ECO:0007669"/>
    <property type="project" value="UniProtKB-EC"/>
</dbReference>
<evidence type="ECO:0000256" key="3">
    <source>
        <dbReference type="ARBA" id="ARBA00004922"/>
    </source>
</evidence>
<dbReference type="GO" id="GO:0005576">
    <property type="term" value="C:extracellular region"/>
    <property type="evidence" value="ECO:0007669"/>
    <property type="project" value="UniProtKB-SubCell"/>
</dbReference>
<evidence type="ECO:0000256" key="6">
    <source>
        <dbReference type="ARBA" id="ARBA00022676"/>
    </source>
</evidence>
<evidence type="ECO:0000313" key="22">
    <source>
        <dbReference type="Ensembl" id="ENSCHIP00000031006.1"/>
    </source>
</evidence>
<evidence type="ECO:0000256" key="13">
    <source>
        <dbReference type="ARBA" id="ARBA00023157"/>
    </source>
</evidence>
<keyword evidence="7" id="KW-0808">Transferase</keyword>
<proteinExistence type="inferred from homology"/>
<dbReference type="PIRSF" id="PIRSF005557">
    <property type="entry name" value="Sialyl_trans"/>
    <property type="match status" value="1"/>
</dbReference>
<comment type="similarity">
    <text evidence="4">Belongs to the glycosyltransferase 29 family.</text>
</comment>
<dbReference type="Pfam" id="PF00777">
    <property type="entry name" value="Glyco_transf_29"/>
    <property type="match status" value="1"/>
</dbReference>
<keyword evidence="6" id="KW-0328">Glycosyltransferase</keyword>
<dbReference type="GO" id="GO:0018279">
    <property type="term" value="P:protein N-linked glycosylation via asparagine"/>
    <property type="evidence" value="ECO:0007669"/>
    <property type="project" value="TreeGrafter"/>
</dbReference>
<evidence type="ECO:0000256" key="12">
    <source>
        <dbReference type="ARBA" id="ARBA00023136"/>
    </source>
</evidence>
<evidence type="ECO:0000256" key="11">
    <source>
        <dbReference type="ARBA" id="ARBA00023034"/>
    </source>
</evidence>
<dbReference type="InterPro" id="IPR001675">
    <property type="entry name" value="Glyco_trans_29"/>
</dbReference>
<dbReference type="InterPro" id="IPR012163">
    <property type="entry name" value="Sialyl_trans"/>
</dbReference>
<keyword evidence="14" id="KW-0325">Glycoprotein</keyword>
<dbReference type="GeneTree" id="ENSGT00940000157053"/>
<protein>
    <recommendedName>
        <fullName evidence="17">Beta-galactoside alpha-2,6-sialyltransferase 1</fullName>
        <ecNumber evidence="16">2.4.3.1</ecNumber>
    </recommendedName>
    <alternativeName>
        <fullName evidence="20">CMP-N-acetylneuraminate-beta-galactosamide-alpha-2,6-sialyltransferase 1</fullName>
    </alternativeName>
    <alternativeName>
        <fullName evidence="19">ST6Gal I</fullName>
    </alternativeName>
    <alternativeName>
        <fullName evidence="18">Sialyltransferase 1</fullName>
    </alternativeName>
</protein>
<keyword evidence="8" id="KW-0812">Transmembrane</keyword>
<keyword evidence="13" id="KW-1015">Disulfide bond</keyword>
<keyword evidence="11" id="KW-0333">Golgi apparatus</keyword>
<evidence type="ECO:0000256" key="7">
    <source>
        <dbReference type="ARBA" id="ARBA00022679"/>
    </source>
</evidence>
<reference evidence="22" key="3">
    <citation type="submission" date="2025-09" db="UniProtKB">
        <authorList>
            <consortium name="Ensembl"/>
        </authorList>
    </citation>
    <scope>IDENTIFICATION</scope>
</reference>
<evidence type="ECO:0000256" key="19">
    <source>
        <dbReference type="ARBA" id="ARBA00076676"/>
    </source>
</evidence>
<keyword evidence="10" id="KW-1133">Transmembrane helix</keyword>
<dbReference type="EC" id="2.4.3.1" evidence="16"/>
<feature type="disulfide bond" evidence="21">
    <location>
        <begin position="113"/>
        <end position="264"/>
    </location>
</feature>
<dbReference type="PANTHER" id="PTHR46059">
    <property type="entry name" value="BETA-GALACTOSIDE ALPHA-2,6-SIALYLTRANSFERASE"/>
    <property type="match status" value="1"/>
</dbReference>
<evidence type="ECO:0000256" key="15">
    <source>
        <dbReference type="ARBA" id="ARBA00034249"/>
    </source>
</evidence>
<evidence type="ECO:0000256" key="16">
    <source>
        <dbReference type="ARBA" id="ARBA00034329"/>
    </source>
</evidence>
<evidence type="ECO:0000256" key="17">
    <source>
        <dbReference type="ARBA" id="ARBA00069321"/>
    </source>
</evidence>
<evidence type="ECO:0000256" key="4">
    <source>
        <dbReference type="ARBA" id="ARBA00006003"/>
    </source>
</evidence>
<dbReference type="AlphaFoldDB" id="A0A452G3B0"/>
<dbReference type="STRING" id="9925.ENSCHIP00000031006"/>
<evidence type="ECO:0000256" key="18">
    <source>
        <dbReference type="ARBA" id="ARBA00076526"/>
    </source>
</evidence>
<name>A0A452G3B0_CAPHI</name>
<comment type="pathway">
    <text evidence="3">Protein modification; protein glycosylation.</text>
</comment>
<comment type="catalytic activity">
    <reaction evidence="15">
        <text>a beta-D-galactoside + CMP-N-acetyl-beta-neuraminate = an N-acetyl-alpha-neuraminyl-(2-&gt;6)-beta-D-galactosyl derivative + CMP + H(+)</text>
        <dbReference type="Rhea" id="RHEA:52104"/>
        <dbReference type="ChEBI" id="CHEBI:15378"/>
        <dbReference type="ChEBI" id="CHEBI:28034"/>
        <dbReference type="ChEBI" id="CHEBI:57812"/>
        <dbReference type="ChEBI" id="CHEBI:60377"/>
        <dbReference type="ChEBI" id="CHEBI:136398"/>
        <dbReference type="EC" id="2.4.3.1"/>
    </reaction>
</comment>
<evidence type="ECO:0000256" key="21">
    <source>
        <dbReference type="PIRSR" id="PIRSR005557-2"/>
    </source>
</evidence>